<dbReference type="GO" id="GO:0016646">
    <property type="term" value="F:oxidoreductase activity, acting on the CH-NH group of donors, NAD or NADP as acceptor"/>
    <property type="evidence" value="ECO:0007669"/>
    <property type="project" value="UniProtKB-ARBA"/>
</dbReference>
<dbReference type="PANTHER" id="PTHR43567">
    <property type="entry name" value="FLAVOREDOXIN-RELATED-RELATED"/>
    <property type="match status" value="1"/>
</dbReference>
<dbReference type="SUPFAM" id="SSF50475">
    <property type="entry name" value="FMN-binding split barrel"/>
    <property type="match status" value="1"/>
</dbReference>
<accession>A0A1H6U2F8</accession>
<evidence type="ECO:0000313" key="6">
    <source>
        <dbReference type="Proteomes" id="UP000183028"/>
    </source>
</evidence>
<dbReference type="Proteomes" id="UP000183028">
    <property type="component" value="Unassembled WGS sequence"/>
</dbReference>
<dbReference type="InterPro" id="IPR052174">
    <property type="entry name" value="Flavoredoxin"/>
</dbReference>
<comment type="similarity">
    <text evidence="3">Belongs to the flavoredoxin family.</text>
</comment>
<sequence>MEIPAKKATIAPEGVYIIGTYDENGQANAMNAAWGSQSDYGEVTFFLGKHKTTKNLKTTGAFTVAFGTAETVTISDYFGVETGNRVNKIEKAGVHVHKSAHVNAPIIEEYPLTLECLVTSYDDETGILVGKIVSEQADEAILTDGKVDYDKLKPIIFDIASMSYRVIGPVVGKAFHDGLSLKKAD</sequence>
<evidence type="ECO:0000256" key="2">
    <source>
        <dbReference type="ARBA" id="ARBA00022630"/>
    </source>
</evidence>
<dbReference type="AlphaFoldDB" id="A0A1H6U2F8"/>
<proteinExistence type="inferred from homology"/>
<dbReference type="OrthoDB" id="9806228at2"/>
<feature type="domain" description="Flavin reductase like" evidence="4">
    <location>
        <begin position="12"/>
        <end position="139"/>
    </location>
</feature>
<gene>
    <name evidence="5" type="ORF">SAMN04487834_102618</name>
</gene>
<evidence type="ECO:0000256" key="3">
    <source>
        <dbReference type="ARBA" id="ARBA00038054"/>
    </source>
</evidence>
<dbReference type="GO" id="GO:0010181">
    <property type="term" value="F:FMN binding"/>
    <property type="evidence" value="ECO:0007669"/>
    <property type="project" value="InterPro"/>
</dbReference>
<dbReference type="Pfam" id="PF01613">
    <property type="entry name" value="Flavin_Reduct"/>
    <property type="match status" value="1"/>
</dbReference>
<evidence type="ECO:0000313" key="5">
    <source>
        <dbReference type="EMBL" id="SEI82142.1"/>
    </source>
</evidence>
<dbReference type="Gene3D" id="2.30.110.10">
    <property type="entry name" value="Electron Transport, Fmn-binding Protein, Chain A"/>
    <property type="match status" value="1"/>
</dbReference>
<organism evidence="5 6">
    <name type="scientific">Sharpea azabuensis</name>
    <dbReference type="NCBI Taxonomy" id="322505"/>
    <lineage>
        <taxon>Bacteria</taxon>
        <taxon>Bacillati</taxon>
        <taxon>Bacillota</taxon>
        <taxon>Erysipelotrichia</taxon>
        <taxon>Erysipelotrichales</taxon>
        <taxon>Coprobacillaceae</taxon>
        <taxon>Sharpea</taxon>
    </lineage>
</organism>
<dbReference type="InterPro" id="IPR012349">
    <property type="entry name" value="Split_barrel_FMN-bd"/>
</dbReference>
<keyword evidence="6" id="KW-1185">Reference proteome</keyword>
<reference evidence="6" key="1">
    <citation type="submission" date="2016-10" db="EMBL/GenBank/DDBJ databases">
        <authorList>
            <person name="Varghese N."/>
        </authorList>
    </citation>
    <scope>NUCLEOTIDE SEQUENCE [LARGE SCALE GENOMIC DNA]</scope>
    <source>
        <strain evidence="6">DSM 20406</strain>
    </source>
</reference>
<name>A0A1H6U2F8_9FIRM</name>
<dbReference type="PANTHER" id="PTHR43567:SF1">
    <property type="entry name" value="FLAVOREDOXIN"/>
    <property type="match status" value="1"/>
</dbReference>
<dbReference type="RefSeq" id="WP_081823115.1">
    <property type="nucleotide sequence ID" value="NZ_CACZLD010000016.1"/>
</dbReference>
<keyword evidence="2" id="KW-0285">Flavoprotein</keyword>
<dbReference type="InterPro" id="IPR002563">
    <property type="entry name" value="Flavin_Rdtase-like_dom"/>
</dbReference>
<evidence type="ECO:0000256" key="1">
    <source>
        <dbReference type="ARBA" id="ARBA00001917"/>
    </source>
</evidence>
<evidence type="ECO:0000259" key="4">
    <source>
        <dbReference type="Pfam" id="PF01613"/>
    </source>
</evidence>
<dbReference type="EMBL" id="FNYK01000026">
    <property type="protein sequence ID" value="SEI82142.1"/>
    <property type="molecule type" value="Genomic_DNA"/>
</dbReference>
<dbReference type="GeneID" id="54120807"/>
<dbReference type="eggNOG" id="COG1853">
    <property type="taxonomic scope" value="Bacteria"/>
</dbReference>
<protein>
    <submittedName>
        <fullName evidence="5">NADH-FMN oxidoreductase RutF, flavin reductase (DIM6/NTAB) family</fullName>
    </submittedName>
</protein>
<comment type="cofactor">
    <cofactor evidence="1">
        <name>FMN</name>
        <dbReference type="ChEBI" id="CHEBI:58210"/>
    </cofactor>
</comment>
<dbReference type="STRING" id="322505.SAMN04487836_10679"/>